<evidence type="ECO:0000256" key="2">
    <source>
        <dbReference type="ARBA" id="ARBA00004496"/>
    </source>
</evidence>
<dbReference type="STRING" id="52689.AKG39_15900"/>
<dbReference type="Pfam" id="PF17876">
    <property type="entry name" value="CSD2"/>
    <property type="match status" value="1"/>
</dbReference>
<dbReference type="HAMAP" id="MF_01895">
    <property type="entry name" value="RNase_R"/>
    <property type="match status" value="1"/>
</dbReference>
<dbReference type="SMART" id="SM00955">
    <property type="entry name" value="RNB"/>
    <property type="match status" value="1"/>
</dbReference>
<proteinExistence type="inferred from homology"/>
<dbReference type="PROSITE" id="PS50126">
    <property type="entry name" value="S1"/>
    <property type="match status" value="1"/>
</dbReference>
<dbReference type="InterPro" id="IPR001900">
    <property type="entry name" value="RNase_II/R"/>
</dbReference>
<feature type="region of interest" description="Disordered" evidence="9">
    <location>
        <begin position="53"/>
        <end position="95"/>
    </location>
</feature>
<evidence type="ECO:0000256" key="6">
    <source>
        <dbReference type="ARBA" id="ARBA00022839"/>
    </source>
</evidence>
<dbReference type="NCBIfam" id="TIGR00358">
    <property type="entry name" value="3_prime_RNase"/>
    <property type="match status" value="1"/>
</dbReference>
<evidence type="ECO:0000256" key="9">
    <source>
        <dbReference type="SAM" id="MobiDB-lite"/>
    </source>
</evidence>
<dbReference type="InterPro" id="IPR011805">
    <property type="entry name" value="RNase_R"/>
</dbReference>
<keyword evidence="7 8" id="KW-0694">RNA-binding</keyword>
<comment type="similarity">
    <text evidence="8">Belongs to the RNR ribonuclease family. RNase R subfamily.</text>
</comment>
<evidence type="ECO:0000256" key="4">
    <source>
        <dbReference type="ARBA" id="ARBA00022722"/>
    </source>
</evidence>
<comment type="function">
    <text evidence="8">3'-5' exoribonuclease that releases 5'-nucleoside monophosphates and is involved in maturation of structured RNAs.</text>
</comment>
<dbReference type="OrthoDB" id="9764149at2"/>
<dbReference type="InterPro" id="IPR004476">
    <property type="entry name" value="RNase_II/RNase_R"/>
</dbReference>
<dbReference type="InterPro" id="IPR040476">
    <property type="entry name" value="CSD2"/>
</dbReference>
<dbReference type="Proteomes" id="UP000036873">
    <property type="component" value="Unassembled WGS sequence"/>
</dbReference>
<dbReference type="PANTHER" id="PTHR23355">
    <property type="entry name" value="RIBONUCLEASE"/>
    <property type="match status" value="1"/>
</dbReference>
<dbReference type="GO" id="GO:0008859">
    <property type="term" value="F:exoribonuclease II activity"/>
    <property type="evidence" value="ECO:0007669"/>
    <property type="project" value="UniProtKB-UniRule"/>
</dbReference>
<dbReference type="GO" id="GO:0003723">
    <property type="term" value="F:RNA binding"/>
    <property type="evidence" value="ECO:0007669"/>
    <property type="project" value="UniProtKB-UniRule"/>
</dbReference>
<comment type="catalytic activity">
    <reaction evidence="1 8">
        <text>Exonucleolytic cleavage in the 3'- to 5'-direction to yield nucleoside 5'-phosphates.</text>
        <dbReference type="EC" id="3.1.13.1"/>
    </reaction>
</comment>
<dbReference type="AlphaFoldDB" id="A0A0L6TX05"/>
<dbReference type="PATRIC" id="fig|52689.4.peg.2711"/>
<dbReference type="EMBL" id="LGYO01000044">
    <property type="protein sequence ID" value="KNZ40783.1"/>
    <property type="molecule type" value="Genomic_DNA"/>
</dbReference>
<dbReference type="RefSeq" id="WP_050741388.1">
    <property type="nucleotide sequence ID" value="NZ_LGYO01000044.1"/>
</dbReference>
<dbReference type="InterPro" id="IPR013223">
    <property type="entry name" value="RNase_B_OB_dom"/>
</dbReference>
<dbReference type="SMART" id="SM00316">
    <property type="entry name" value="S1"/>
    <property type="match status" value="1"/>
</dbReference>
<dbReference type="InterPro" id="IPR050180">
    <property type="entry name" value="RNR_Ribonuclease"/>
</dbReference>
<evidence type="ECO:0000256" key="3">
    <source>
        <dbReference type="ARBA" id="ARBA00022490"/>
    </source>
</evidence>
<name>A0A0L6TX05_9FIRM</name>
<keyword evidence="6 8" id="KW-0269">Exonuclease</keyword>
<evidence type="ECO:0000256" key="7">
    <source>
        <dbReference type="ARBA" id="ARBA00022884"/>
    </source>
</evidence>
<dbReference type="Pfam" id="PF00575">
    <property type="entry name" value="S1"/>
    <property type="match status" value="1"/>
</dbReference>
<evidence type="ECO:0000313" key="11">
    <source>
        <dbReference type="EMBL" id="KNZ40783.1"/>
    </source>
</evidence>
<comment type="subcellular location">
    <subcellularLocation>
        <location evidence="2 8">Cytoplasm</location>
    </subcellularLocation>
</comment>
<sequence>MRTKELKRIVQRLMNDPKYRKMPFDQLSDVIGLKKKKDRQMLTHVLRELEQKKKIDVSSEGDTGKTKDLRSTKNTRETEESKDAPKTSVTEETKDSRKIIGVLQGNQRGFGFVIPDNTIFTEDIFIPEKYLHGALDQDHVWVNLTSKPGEKRPEGEIAEIIERGHKKIIGRYEKGKSFGFVIPDNDRLCKDIFIPDRRGKKAVTGDKVVVNILTWSDQGKNPEGEIAEILGNKDEPGIDILSVLKEYDIPMDFPRDVEKEADHISEKITADELAKRKDLRAEIIFTIDGDDAKDYDDAVSIEKKENGHYILGVHIADVSHYVKQGEPLDESALDRGTSVYVVDRVVPMLPFKLSNTVCSLVPNEDRLTFSCEMEIDKKGMVLDYTIFKSVINSKSRMTYQGVSDVLAGKDNPTAKALLPFIDDLRVLEELFEILHTERRGKRGAINFDFPEAKILLDEKGFPTDIVIEERLVSHRMIEECMLVCNETVAKHVSGTNAPFLFRNHPEPDAEKLAAFRKFINRYGFKLGSKEDVTPTGEDFQALMDDIEGKGEERVITLLMLRTMQQAVYQGHNLGHYALGAKYYTHFTSPIRRYPDLFVHRYLAKSLKGKLNQKTIDYLEKHIDAVGVHSSETERQAEKIEREVTKLKMTEYMTAHIGETFEGRINGVTSFGFFVELPNTVEGLVRLQNMKDDYYIYDPDLHQHIGERTGKFYRLGQAVKIRVAKADVDLKQIDFDLIEK</sequence>
<organism evidence="11 12">
    <name type="scientific">Acetobacterium bakii</name>
    <dbReference type="NCBI Taxonomy" id="52689"/>
    <lineage>
        <taxon>Bacteria</taxon>
        <taxon>Bacillati</taxon>
        <taxon>Bacillota</taxon>
        <taxon>Clostridia</taxon>
        <taxon>Eubacteriales</taxon>
        <taxon>Eubacteriaceae</taxon>
        <taxon>Acetobacterium</taxon>
    </lineage>
</organism>
<evidence type="ECO:0000256" key="5">
    <source>
        <dbReference type="ARBA" id="ARBA00022801"/>
    </source>
</evidence>
<dbReference type="SUPFAM" id="SSF50249">
    <property type="entry name" value="Nucleic acid-binding proteins"/>
    <property type="match status" value="4"/>
</dbReference>
<evidence type="ECO:0000256" key="8">
    <source>
        <dbReference type="HAMAP-Rule" id="MF_01895"/>
    </source>
</evidence>
<dbReference type="InterPro" id="IPR011129">
    <property type="entry name" value="CSD"/>
</dbReference>
<dbReference type="InterPro" id="IPR003029">
    <property type="entry name" value="S1_domain"/>
</dbReference>
<dbReference type="InterPro" id="IPR012340">
    <property type="entry name" value="NA-bd_OB-fold"/>
</dbReference>
<comment type="caution">
    <text evidence="11">The sequence shown here is derived from an EMBL/GenBank/DDBJ whole genome shotgun (WGS) entry which is preliminary data.</text>
</comment>
<dbReference type="GO" id="GO:0005829">
    <property type="term" value="C:cytosol"/>
    <property type="evidence" value="ECO:0007669"/>
    <property type="project" value="TreeGrafter"/>
</dbReference>
<dbReference type="Gene3D" id="2.40.50.140">
    <property type="entry name" value="Nucleic acid-binding proteins"/>
    <property type="match status" value="3"/>
</dbReference>
<keyword evidence="3 8" id="KW-0963">Cytoplasm</keyword>
<keyword evidence="5 8" id="KW-0378">Hydrolase</keyword>
<dbReference type="NCBIfam" id="TIGR02063">
    <property type="entry name" value="RNase_R"/>
    <property type="match status" value="1"/>
</dbReference>
<evidence type="ECO:0000256" key="1">
    <source>
        <dbReference type="ARBA" id="ARBA00001849"/>
    </source>
</evidence>
<dbReference type="SMART" id="SM00357">
    <property type="entry name" value="CSP"/>
    <property type="match status" value="2"/>
</dbReference>
<keyword evidence="4 8" id="KW-0540">Nuclease</keyword>
<evidence type="ECO:0000313" key="12">
    <source>
        <dbReference type="Proteomes" id="UP000036873"/>
    </source>
</evidence>
<feature type="domain" description="S1 motif" evidence="10">
    <location>
        <begin position="657"/>
        <end position="737"/>
    </location>
</feature>
<reference evidence="12" key="1">
    <citation type="submission" date="2015-07" db="EMBL/GenBank/DDBJ databases">
        <title>Draft genome sequence of Acetobacterium bakii DSM 8293, a potential psychrophilic chemical producer through syngas fermentation.</title>
        <authorList>
            <person name="Song Y."/>
            <person name="Hwang S."/>
            <person name="Cho B.-K."/>
        </authorList>
    </citation>
    <scope>NUCLEOTIDE SEQUENCE [LARGE SCALE GENOMIC DNA]</scope>
    <source>
        <strain evidence="12">DSM 8239</strain>
    </source>
</reference>
<protein>
    <recommendedName>
        <fullName evidence="8">Ribonuclease R</fullName>
        <shortName evidence="8">RNase R</shortName>
        <ecNumber evidence="8">3.1.13.1</ecNumber>
    </recommendedName>
</protein>
<dbReference type="Pfam" id="PF08206">
    <property type="entry name" value="OB_RNB"/>
    <property type="match status" value="1"/>
</dbReference>
<dbReference type="CDD" id="cd04471">
    <property type="entry name" value="S1_RNase_R"/>
    <property type="match status" value="1"/>
</dbReference>
<keyword evidence="12" id="KW-1185">Reference proteome</keyword>
<dbReference type="PROSITE" id="PS01175">
    <property type="entry name" value="RIBONUCLEASE_II"/>
    <property type="match status" value="1"/>
</dbReference>
<dbReference type="EC" id="3.1.13.1" evidence="8"/>
<gene>
    <name evidence="8" type="primary">rnr</name>
    <name evidence="11" type="ORF">AKG39_15900</name>
</gene>
<dbReference type="PANTHER" id="PTHR23355:SF9">
    <property type="entry name" value="DIS3-LIKE EXONUCLEASE 2"/>
    <property type="match status" value="1"/>
</dbReference>
<accession>A0A0L6TX05</accession>
<dbReference type="Pfam" id="PF00773">
    <property type="entry name" value="RNB"/>
    <property type="match status" value="1"/>
</dbReference>
<evidence type="ECO:0000259" key="10">
    <source>
        <dbReference type="PROSITE" id="PS50126"/>
    </source>
</evidence>
<dbReference type="GO" id="GO:0006402">
    <property type="term" value="P:mRNA catabolic process"/>
    <property type="evidence" value="ECO:0007669"/>
    <property type="project" value="TreeGrafter"/>
</dbReference>
<dbReference type="InterPro" id="IPR022966">
    <property type="entry name" value="RNase_II/R_CS"/>
</dbReference>